<comment type="caution">
    <text evidence="2">The sequence shown here is derived from an EMBL/GenBank/DDBJ whole genome shotgun (WGS) entry which is preliminary data.</text>
</comment>
<keyword evidence="3" id="KW-1185">Reference proteome</keyword>
<feature type="domain" description="YCII-related" evidence="1">
    <location>
        <begin position="19"/>
        <end position="95"/>
    </location>
</feature>
<dbReference type="Pfam" id="PF03795">
    <property type="entry name" value="YCII"/>
    <property type="match status" value="1"/>
</dbReference>
<evidence type="ECO:0000313" key="3">
    <source>
        <dbReference type="Proteomes" id="UP000886523"/>
    </source>
</evidence>
<dbReference type="OrthoDB" id="5519740at2759"/>
<dbReference type="InterPro" id="IPR011008">
    <property type="entry name" value="Dimeric_a/b-barrel"/>
</dbReference>
<evidence type="ECO:0000313" key="2">
    <source>
        <dbReference type="EMBL" id="KAF9512058.1"/>
    </source>
</evidence>
<sequence length="110" mass="11904">MSDALSKHLFLVYAPDLTDPDAFARRMAARERHVANAATLGAKGFIKVGGALLTPESITGGERKLIGSTLIVESTDIESVRKVIEADIYYTSNVWDPKALVITPFLASKI</sequence>
<organism evidence="2 3">
    <name type="scientific">Hydnum rufescens UP504</name>
    <dbReference type="NCBI Taxonomy" id="1448309"/>
    <lineage>
        <taxon>Eukaryota</taxon>
        <taxon>Fungi</taxon>
        <taxon>Dikarya</taxon>
        <taxon>Basidiomycota</taxon>
        <taxon>Agaricomycotina</taxon>
        <taxon>Agaricomycetes</taxon>
        <taxon>Cantharellales</taxon>
        <taxon>Hydnaceae</taxon>
        <taxon>Hydnum</taxon>
    </lineage>
</organism>
<dbReference type="AlphaFoldDB" id="A0A9P6AU77"/>
<dbReference type="Proteomes" id="UP000886523">
    <property type="component" value="Unassembled WGS sequence"/>
</dbReference>
<dbReference type="PANTHER" id="PTHR33606:SF3">
    <property type="entry name" value="PROTEIN YCII"/>
    <property type="match status" value="1"/>
</dbReference>
<proteinExistence type="predicted"/>
<name>A0A9P6AU77_9AGAM</name>
<evidence type="ECO:0000259" key="1">
    <source>
        <dbReference type="Pfam" id="PF03795"/>
    </source>
</evidence>
<reference evidence="2" key="1">
    <citation type="journal article" date="2020" name="Nat. Commun.">
        <title>Large-scale genome sequencing of mycorrhizal fungi provides insights into the early evolution of symbiotic traits.</title>
        <authorList>
            <person name="Miyauchi S."/>
            <person name="Kiss E."/>
            <person name="Kuo A."/>
            <person name="Drula E."/>
            <person name="Kohler A."/>
            <person name="Sanchez-Garcia M."/>
            <person name="Morin E."/>
            <person name="Andreopoulos B."/>
            <person name="Barry K.W."/>
            <person name="Bonito G."/>
            <person name="Buee M."/>
            <person name="Carver A."/>
            <person name="Chen C."/>
            <person name="Cichocki N."/>
            <person name="Clum A."/>
            <person name="Culley D."/>
            <person name="Crous P.W."/>
            <person name="Fauchery L."/>
            <person name="Girlanda M."/>
            <person name="Hayes R.D."/>
            <person name="Keri Z."/>
            <person name="LaButti K."/>
            <person name="Lipzen A."/>
            <person name="Lombard V."/>
            <person name="Magnuson J."/>
            <person name="Maillard F."/>
            <person name="Murat C."/>
            <person name="Nolan M."/>
            <person name="Ohm R.A."/>
            <person name="Pangilinan J."/>
            <person name="Pereira M.F."/>
            <person name="Perotto S."/>
            <person name="Peter M."/>
            <person name="Pfister S."/>
            <person name="Riley R."/>
            <person name="Sitrit Y."/>
            <person name="Stielow J.B."/>
            <person name="Szollosi G."/>
            <person name="Zifcakova L."/>
            <person name="Stursova M."/>
            <person name="Spatafora J.W."/>
            <person name="Tedersoo L."/>
            <person name="Vaario L.M."/>
            <person name="Yamada A."/>
            <person name="Yan M."/>
            <person name="Wang P."/>
            <person name="Xu J."/>
            <person name="Bruns T."/>
            <person name="Baldrian P."/>
            <person name="Vilgalys R."/>
            <person name="Dunand C."/>
            <person name="Henrissat B."/>
            <person name="Grigoriev I.V."/>
            <person name="Hibbett D."/>
            <person name="Nagy L.G."/>
            <person name="Martin F.M."/>
        </authorList>
    </citation>
    <scope>NUCLEOTIDE SEQUENCE</scope>
    <source>
        <strain evidence="2">UP504</strain>
    </source>
</reference>
<accession>A0A9P6AU77</accession>
<dbReference type="InterPro" id="IPR051807">
    <property type="entry name" value="Sec-metab_biosynth-assoc"/>
</dbReference>
<dbReference type="EMBL" id="MU128992">
    <property type="protein sequence ID" value="KAF9512058.1"/>
    <property type="molecule type" value="Genomic_DNA"/>
</dbReference>
<gene>
    <name evidence="2" type="ORF">BS47DRAFT_1298204</name>
</gene>
<dbReference type="InterPro" id="IPR005545">
    <property type="entry name" value="YCII"/>
</dbReference>
<protein>
    <recommendedName>
        <fullName evidence="1">YCII-related domain-containing protein</fullName>
    </recommendedName>
</protein>
<dbReference type="SUPFAM" id="SSF54909">
    <property type="entry name" value="Dimeric alpha+beta barrel"/>
    <property type="match status" value="1"/>
</dbReference>
<dbReference type="Gene3D" id="3.30.70.1060">
    <property type="entry name" value="Dimeric alpha+beta barrel"/>
    <property type="match status" value="1"/>
</dbReference>
<dbReference type="PANTHER" id="PTHR33606">
    <property type="entry name" value="PROTEIN YCII"/>
    <property type="match status" value="1"/>
</dbReference>